<gene>
    <name evidence="6" type="ORF">ECRASSUSDP1_LOCUS25773</name>
</gene>
<evidence type="ECO:0000256" key="3">
    <source>
        <dbReference type="ARBA" id="ARBA00022989"/>
    </source>
</evidence>
<feature type="transmembrane region" description="Helical" evidence="5">
    <location>
        <begin position="48"/>
        <end position="78"/>
    </location>
</feature>
<reference evidence="6" key="1">
    <citation type="submission" date="2023-07" db="EMBL/GenBank/DDBJ databases">
        <authorList>
            <consortium name="AG Swart"/>
            <person name="Singh M."/>
            <person name="Singh A."/>
            <person name="Seah K."/>
            <person name="Emmerich C."/>
        </authorList>
    </citation>
    <scope>NUCLEOTIDE SEQUENCE</scope>
    <source>
        <strain evidence="6">DP1</strain>
    </source>
</reference>
<evidence type="ECO:0000313" key="6">
    <source>
        <dbReference type="EMBL" id="CAI2384251.1"/>
    </source>
</evidence>
<sequence>MKHCCKHLHRSLLRVGPPYNFIILILNVLIPGSGTILSSFMSVDFNDIQYYCGILQFFTSICIFGWVWSVYWGCIIFIKGFHYQRPSSEPKQRRQVYSIDLSSYEIRDPNQPPLPQEVSVRLSLNNASLNKSGHHL</sequence>
<name>A0AAD1Y2P4_EUPCR</name>
<dbReference type="PANTHER" id="PTHR21676">
    <property type="entry name" value="PROTEIN STUM"/>
    <property type="match status" value="1"/>
</dbReference>
<protein>
    <submittedName>
        <fullName evidence="6">Uncharacterized protein</fullName>
    </submittedName>
</protein>
<comment type="caution">
    <text evidence="6">The sequence shown here is derived from an EMBL/GenBank/DDBJ whole genome shotgun (WGS) entry which is preliminary data.</text>
</comment>
<evidence type="ECO:0000256" key="5">
    <source>
        <dbReference type="SAM" id="Phobius"/>
    </source>
</evidence>
<keyword evidence="7" id="KW-1185">Reference proteome</keyword>
<keyword evidence="4 5" id="KW-0472">Membrane</keyword>
<organism evidence="6 7">
    <name type="scientific">Euplotes crassus</name>
    <dbReference type="NCBI Taxonomy" id="5936"/>
    <lineage>
        <taxon>Eukaryota</taxon>
        <taxon>Sar</taxon>
        <taxon>Alveolata</taxon>
        <taxon>Ciliophora</taxon>
        <taxon>Intramacronucleata</taxon>
        <taxon>Spirotrichea</taxon>
        <taxon>Hypotrichia</taxon>
        <taxon>Euplotida</taxon>
        <taxon>Euplotidae</taxon>
        <taxon>Moneuplotes</taxon>
    </lineage>
</organism>
<keyword evidence="3 5" id="KW-1133">Transmembrane helix</keyword>
<dbReference type="GO" id="GO:0016020">
    <property type="term" value="C:membrane"/>
    <property type="evidence" value="ECO:0007669"/>
    <property type="project" value="UniProtKB-SubCell"/>
</dbReference>
<dbReference type="GO" id="GO:0042330">
    <property type="term" value="P:taxis"/>
    <property type="evidence" value="ECO:0007669"/>
    <property type="project" value="TreeGrafter"/>
</dbReference>
<evidence type="ECO:0000256" key="1">
    <source>
        <dbReference type="ARBA" id="ARBA00004141"/>
    </source>
</evidence>
<dbReference type="InterPro" id="IPR026673">
    <property type="entry name" value="SPEC3/Stum"/>
</dbReference>
<proteinExistence type="predicted"/>
<comment type="subcellular location">
    <subcellularLocation>
        <location evidence="1">Membrane</location>
        <topology evidence="1">Multi-pass membrane protein</topology>
    </subcellularLocation>
</comment>
<feature type="transmembrane region" description="Helical" evidence="5">
    <location>
        <begin position="21"/>
        <end position="42"/>
    </location>
</feature>
<evidence type="ECO:0000313" key="7">
    <source>
        <dbReference type="Proteomes" id="UP001295684"/>
    </source>
</evidence>
<dbReference type="AlphaFoldDB" id="A0AAD1Y2P4"/>
<dbReference type="Pfam" id="PF15795">
    <property type="entry name" value="Spec3"/>
    <property type="match status" value="1"/>
</dbReference>
<evidence type="ECO:0000256" key="4">
    <source>
        <dbReference type="ARBA" id="ARBA00023136"/>
    </source>
</evidence>
<accession>A0AAD1Y2P4</accession>
<evidence type="ECO:0000256" key="2">
    <source>
        <dbReference type="ARBA" id="ARBA00022692"/>
    </source>
</evidence>
<dbReference type="EMBL" id="CAMPGE010026570">
    <property type="protein sequence ID" value="CAI2384251.1"/>
    <property type="molecule type" value="Genomic_DNA"/>
</dbReference>
<keyword evidence="2 5" id="KW-0812">Transmembrane</keyword>
<dbReference type="Proteomes" id="UP001295684">
    <property type="component" value="Unassembled WGS sequence"/>
</dbReference>
<dbReference type="PANTHER" id="PTHR21676:SF6">
    <property type="entry name" value="PROTEIN STUM"/>
    <property type="match status" value="1"/>
</dbReference>